<proteinExistence type="inferred from homology"/>
<dbReference type="GO" id="GO:0006950">
    <property type="term" value="P:response to stress"/>
    <property type="evidence" value="ECO:0007669"/>
    <property type="project" value="UniProtKB-ARBA"/>
</dbReference>
<dbReference type="Proteomes" id="UP000515472">
    <property type="component" value="Chromosome"/>
</dbReference>
<gene>
    <name evidence="6" type="ORF">GEOBRER4_n0905</name>
</gene>
<dbReference type="KEGG" id="gbn:GEOBRER4_08720"/>
<feature type="domain" description="NTP pyrophosphohydrolase MazG-like" evidence="5">
    <location>
        <begin position="32"/>
        <end position="105"/>
    </location>
</feature>
<dbReference type="PANTHER" id="PTHR30522">
    <property type="entry name" value="NUCLEOSIDE TRIPHOSPHATE PYROPHOSPHOHYDROLASE"/>
    <property type="match status" value="1"/>
</dbReference>
<evidence type="ECO:0000256" key="2">
    <source>
        <dbReference type="ARBA" id="ARBA00061115"/>
    </source>
</evidence>
<dbReference type="FunFam" id="1.10.287.1080:FF:000001">
    <property type="entry name" value="Nucleoside triphosphate pyrophosphohydrolase"/>
    <property type="match status" value="1"/>
</dbReference>
<dbReference type="NCBIfam" id="TIGR00444">
    <property type="entry name" value="mazG"/>
    <property type="match status" value="1"/>
</dbReference>
<keyword evidence="7" id="KW-1185">Reference proteome</keyword>
<dbReference type="GO" id="GO:0046052">
    <property type="term" value="P:UTP catabolic process"/>
    <property type="evidence" value="ECO:0007669"/>
    <property type="project" value="TreeGrafter"/>
</dbReference>
<name>A0A6S6LW10_9BACT</name>
<comment type="similarity">
    <text evidence="2">Belongs to the nucleoside triphosphate pyrophosphohydrolase family.</text>
</comment>
<dbReference type="EC" id="3.6.1.8" evidence="3"/>
<dbReference type="GO" id="GO:0046076">
    <property type="term" value="P:dTTP catabolic process"/>
    <property type="evidence" value="ECO:0007669"/>
    <property type="project" value="TreeGrafter"/>
</dbReference>
<protein>
    <recommendedName>
        <fullName evidence="4">Nucleoside triphosphate pyrophosphohydrolase</fullName>
        <ecNumber evidence="3">3.6.1.8</ecNumber>
    </recommendedName>
</protein>
<dbReference type="InterPro" id="IPR048011">
    <property type="entry name" value="NTP-PPase_MazG-like_C"/>
</dbReference>
<reference evidence="6 7" key="1">
    <citation type="submission" date="2020-06" db="EMBL/GenBank/DDBJ databases">
        <title>Interaction of electrochemicaly active bacteria, Geobacter bremensis R4 on different carbon anode.</title>
        <authorList>
            <person name="Meng L."/>
            <person name="Yoshida N."/>
        </authorList>
    </citation>
    <scope>NUCLEOTIDE SEQUENCE [LARGE SCALE GENOMIC DNA]</scope>
    <source>
        <strain evidence="6 7">R4</strain>
    </source>
</reference>
<sequence length="264" mass="30488">MENPNLQSRFERLMEIMRKLRAPGGCPWDAEQSHESLKRYLLEEAYEVIEAIDAKDQALLKEELGDLLLQPVFHAAIAEENGDFTMDEVLDAINEKLVRRHPHVFGDLVIETSEAQVQNWEKIKSQEKKVERKSALSGIPPHLPALMQAHKITEKAARVGFDWEHTDQVFAKVMEELHEFEEAMLSGDQQEMEAELGDLLFAIVNLGRFLSIDPEDALRKTIQRFTKRFEHVEQTLHARGKALPDSTLEEMDQLWEEAKKLEKH</sequence>
<evidence type="ECO:0000256" key="1">
    <source>
        <dbReference type="ARBA" id="ARBA00052141"/>
    </source>
</evidence>
<dbReference type="AlphaFoldDB" id="A0A6S6LW10"/>
<dbReference type="CDD" id="cd11529">
    <property type="entry name" value="NTP-PPase_MazG_Cterm"/>
    <property type="match status" value="1"/>
</dbReference>
<dbReference type="Gene3D" id="1.10.287.1080">
    <property type="entry name" value="MazG-like"/>
    <property type="match status" value="2"/>
</dbReference>
<dbReference type="PANTHER" id="PTHR30522:SF0">
    <property type="entry name" value="NUCLEOSIDE TRIPHOSPHATE PYROPHOSPHOHYDROLASE"/>
    <property type="match status" value="1"/>
</dbReference>
<evidence type="ECO:0000256" key="4">
    <source>
        <dbReference type="ARBA" id="ARBA00074799"/>
    </source>
</evidence>
<dbReference type="GO" id="GO:0046047">
    <property type="term" value="P:TTP catabolic process"/>
    <property type="evidence" value="ECO:0007669"/>
    <property type="project" value="TreeGrafter"/>
</dbReference>
<evidence type="ECO:0000256" key="3">
    <source>
        <dbReference type="ARBA" id="ARBA00066372"/>
    </source>
</evidence>
<dbReference type="GO" id="GO:0046061">
    <property type="term" value="P:dATP catabolic process"/>
    <property type="evidence" value="ECO:0007669"/>
    <property type="project" value="TreeGrafter"/>
</dbReference>
<dbReference type="EMBL" id="AP023213">
    <property type="protein sequence ID" value="BCG46122.1"/>
    <property type="molecule type" value="Genomic_DNA"/>
</dbReference>
<dbReference type="RefSeq" id="WP_185244397.1">
    <property type="nucleotide sequence ID" value="NZ_AP023213.1"/>
</dbReference>
<dbReference type="CDD" id="cd11528">
    <property type="entry name" value="NTP-PPase_MazG_Nterm"/>
    <property type="match status" value="1"/>
</dbReference>
<comment type="catalytic activity">
    <reaction evidence="1">
        <text>ATP + H2O = AMP + diphosphate + H(+)</text>
        <dbReference type="Rhea" id="RHEA:14245"/>
        <dbReference type="ChEBI" id="CHEBI:15377"/>
        <dbReference type="ChEBI" id="CHEBI:15378"/>
        <dbReference type="ChEBI" id="CHEBI:30616"/>
        <dbReference type="ChEBI" id="CHEBI:33019"/>
        <dbReference type="ChEBI" id="CHEBI:456215"/>
        <dbReference type="EC" id="3.6.1.8"/>
    </reaction>
</comment>
<keyword evidence="6" id="KW-0378">Hydrolase</keyword>
<dbReference type="InterPro" id="IPR048015">
    <property type="entry name" value="NTP-PPase_MazG-like_N"/>
</dbReference>
<evidence type="ECO:0000259" key="5">
    <source>
        <dbReference type="Pfam" id="PF03819"/>
    </source>
</evidence>
<evidence type="ECO:0000313" key="6">
    <source>
        <dbReference type="EMBL" id="BCG46122.1"/>
    </source>
</evidence>
<accession>A0A6S6LW10</accession>
<evidence type="ECO:0000313" key="7">
    <source>
        <dbReference type="Proteomes" id="UP000515472"/>
    </source>
</evidence>
<dbReference type="Pfam" id="PF03819">
    <property type="entry name" value="MazG"/>
    <property type="match status" value="2"/>
</dbReference>
<dbReference type="NCBIfam" id="NF007113">
    <property type="entry name" value="PRK09562.1"/>
    <property type="match status" value="1"/>
</dbReference>
<feature type="domain" description="NTP pyrophosphohydrolase MazG-like" evidence="5">
    <location>
        <begin position="170"/>
        <end position="232"/>
    </location>
</feature>
<dbReference type="FunFam" id="1.10.287.1080:FF:000003">
    <property type="entry name" value="Nucleoside triphosphate pyrophosphohydrolase"/>
    <property type="match status" value="1"/>
</dbReference>
<organism evidence="6 7">
    <name type="scientific">Citrifermentans bremense</name>
    <dbReference type="NCBI Taxonomy" id="60035"/>
    <lineage>
        <taxon>Bacteria</taxon>
        <taxon>Pseudomonadati</taxon>
        <taxon>Thermodesulfobacteriota</taxon>
        <taxon>Desulfuromonadia</taxon>
        <taxon>Geobacterales</taxon>
        <taxon>Geobacteraceae</taxon>
        <taxon>Citrifermentans</taxon>
    </lineage>
</organism>
<dbReference type="InterPro" id="IPR011551">
    <property type="entry name" value="NTP_PyrPHydrolase_MazG"/>
</dbReference>
<dbReference type="GO" id="GO:0006203">
    <property type="term" value="P:dGTP catabolic process"/>
    <property type="evidence" value="ECO:0007669"/>
    <property type="project" value="TreeGrafter"/>
</dbReference>
<dbReference type="GO" id="GO:0046081">
    <property type="term" value="P:dUTP catabolic process"/>
    <property type="evidence" value="ECO:0007669"/>
    <property type="project" value="TreeGrafter"/>
</dbReference>
<dbReference type="GO" id="GO:0047693">
    <property type="term" value="F:ATP diphosphatase activity"/>
    <property type="evidence" value="ECO:0007669"/>
    <property type="project" value="UniProtKB-EC"/>
</dbReference>
<dbReference type="SUPFAM" id="SSF101386">
    <property type="entry name" value="all-alpha NTP pyrophosphatases"/>
    <property type="match status" value="2"/>
</dbReference>
<dbReference type="InterPro" id="IPR004518">
    <property type="entry name" value="MazG-like_dom"/>
</dbReference>